<evidence type="ECO:0000313" key="2">
    <source>
        <dbReference type="Proteomes" id="UP000275408"/>
    </source>
</evidence>
<feature type="non-terminal residue" evidence="1">
    <location>
        <position position="262"/>
    </location>
</feature>
<evidence type="ECO:0000313" key="1">
    <source>
        <dbReference type="EMBL" id="RMX49016.1"/>
    </source>
</evidence>
<comment type="caution">
    <text evidence="1">The sequence shown here is derived from an EMBL/GenBank/DDBJ whole genome shotgun (WGS) entry which is preliminary data.</text>
</comment>
<dbReference type="EMBL" id="RCHS01002204">
    <property type="protein sequence ID" value="RMX49016.1"/>
    <property type="molecule type" value="Genomic_DNA"/>
</dbReference>
<gene>
    <name evidence="1" type="ORF">pdam_00025441</name>
</gene>
<dbReference type="Proteomes" id="UP000275408">
    <property type="component" value="Unassembled WGS sequence"/>
</dbReference>
<evidence type="ECO:0008006" key="3">
    <source>
        <dbReference type="Google" id="ProtNLM"/>
    </source>
</evidence>
<proteinExistence type="predicted"/>
<reference evidence="1 2" key="1">
    <citation type="journal article" date="2018" name="Sci. Rep.">
        <title>Comparative analysis of the Pocillopora damicornis genome highlights role of immune system in coral evolution.</title>
        <authorList>
            <person name="Cunning R."/>
            <person name="Bay R.A."/>
            <person name="Gillette P."/>
            <person name="Baker A.C."/>
            <person name="Traylor-Knowles N."/>
        </authorList>
    </citation>
    <scope>NUCLEOTIDE SEQUENCE [LARGE SCALE GENOMIC DNA]</scope>
    <source>
        <strain evidence="1">RSMAS</strain>
        <tissue evidence="1">Whole animal</tissue>
    </source>
</reference>
<dbReference type="InterPro" id="IPR036691">
    <property type="entry name" value="Endo/exonu/phosph_ase_sf"/>
</dbReference>
<dbReference type="AlphaFoldDB" id="A0A3M6U5Z8"/>
<sequence>MGDFNTNLFDLSQTHNILKMMFQQSGYQQNINEYTTDNRTLLDHIYSNLPLQSTITGVSETYCSYHKGVYIAIDKDAFCCFTMSSGGKKPKSTKNAPPVDVQNYDVVKEQGVRPYYGMAIYSKEIFAYGYPKKNNLHGVEITILKLHDYRNLIIAGIYRSPKVTLQNLYMALSELIDFWAHERYSVIMGDFNTNLFHVSQTHTILKMMFPQSGYQQHINEYTTDNRTVLDHIYSNLPLQSTITGVSETYYSYHKGVYIAIDK</sequence>
<name>A0A3M6U5Z8_POCDA</name>
<organism evidence="1 2">
    <name type="scientific">Pocillopora damicornis</name>
    <name type="common">Cauliflower coral</name>
    <name type="synonym">Millepora damicornis</name>
    <dbReference type="NCBI Taxonomy" id="46731"/>
    <lineage>
        <taxon>Eukaryota</taxon>
        <taxon>Metazoa</taxon>
        <taxon>Cnidaria</taxon>
        <taxon>Anthozoa</taxon>
        <taxon>Hexacorallia</taxon>
        <taxon>Scleractinia</taxon>
        <taxon>Astrocoeniina</taxon>
        <taxon>Pocilloporidae</taxon>
        <taxon>Pocillopora</taxon>
    </lineage>
</organism>
<dbReference type="SUPFAM" id="SSF56219">
    <property type="entry name" value="DNase I-like"/>
    <property type="match status" value="1"/>
</dbReference>
<accession>A0A3M6U5Z8</accession>
<dbReference type="Gene3D" id="3.60.10.10">
    <property type="entry name" value="Endonuclease/exonuclease/phosphatase"/>
    <property type="match status" value="1"/>
</dbReference>
<protein>
    <recommendedName>
        <fullName evidence="3">Endonuclease/exonuclease/phosphatase domain-containing protein</fullName>
    </recommendedName>
</protein>
<keyword evidence="2" id="KW-1185">Reference proteome</keyword>